<gene>
    <name evidence="2" type="ORF">J2Y00_002472</name>
</gene>
<feature type="domain" description="Glyoxalase-related protein" evidence="1">
    <location>
        <begin position="2"/>
        <end position="48"/>
    </location>
</feature>
<dbReference type="AlphaFoldDB" id="A0AAE3XEY2"/>
<name>A0AAE3XEY2_9DEIO</name>
<sequence length="298" mass="33058">MHTIKTQAHHLRTLLKARGLTLKHAEALELAAQANGYPNWQTAQAAERRVTPVVTAADAPAPGTVYVLHYDGSAWVYTSGGVHLGFFAEDGWDRDTALTLFTQNLLSLPPMGKVTVVHKSARVLDDTPEDLSPGEYLDELLEQGAPAFLDALPNLNGERAQTHPVTPLQPVRTIRKDELREELTQAFREVYGPRAAQVAVDVISDENNRGYSTYDSWRVLDAKGQELPVAWAFITAHLPEFAAQDADEAEYLSFHATDRDTQVEMQQAAAEVVFDLGNALSNWIDDLRETRDFILTLN</sequence>
<reference evidence="2" key="1">
    <citation type="submission" date="2023-07" db="EMBL/GenBank/DDBJ databases">
        <title>Sorghum-associated microbial communities from plants grown in Nebraska, USA.</title>
        <authorList>
            <person name="Schachtman D."/>
        </authorList>
    </citation>
    <scope>NUCLEOTIDE SEQUENCE</scope>
    <source>
        <strain evidence="2">BE330</strain>
    </source>
</reference>
<dbReference type="Pfam" id="PF20066">
    <property type="entry name" value="Glyoxalase_8"/>
    <property type="match status" value="1"/>
</dbReference>
<proteinExistence type="predicted"/>
<protein>
    <recommendedName>
        <fullName evidence="1">Glyoxalase-related protein domain-containing protein</fullName>
    </recommendedName>
</protein>
<dbReference type="InterPro" id="IPR045517">
    <property type="entry name" value="Glyoxalase_8"/>
</dbReference>
<comment type="caution">
    <text evidence="2">The sequence shown here is derived from an EMBL/GenBank/DDBJ whole genome shotgun (WGS) entry which is preliminary data.</text>
</comment>
<organism evidence="2 3">
    <name type="scientific">Deinococcus soli</name>
    <name type="common">ex Cha et al. 2016</name>
    <dbReference type="NCBI Taxonomy" id="1309411"/>
    <lineage>
        <taxon>Bacteria</taxon>
        <taxon>Thermotogati</taxon>
        <taxon>Deinococcota</taxon>
        <taxon>Deinococci</taxon>
        <taxon>Deinococcales</taxon>
        <taxon>Deinococcaceae</taxon>
        <taxon>Deinococcus</taxon>
    </lineage>
</organism>
<dbReference type="EMBL" id="JAVDQK010000005">
    <property type="protein sequence ID" value="MDR6218875.1"/>
    <property type="molecule type" value="Genomic_DNA"/>
</dbReference>
<dbReference type="Proteomes" id="UP001185331">
    <property type="component" value="Unassembled WGS sequence"/>
</dbReference>
<evidence type="ECO:0000259" key="1">
    <source>
        <dbReference type="Pfam" id="PF20066"/>
    </source>
</evidence>
<evidence type="ECO:0000313" key="3">
    <source>
        <dbReference type="Proteomes" id="UP001185331"/>
    </source>
</evidence>
<dbReference type="RefSeq" id="WP_309853615.1">
    <property type="nucleotide sequence ID" value="NZ_JAVDQJ010000004.1"/>
</dbReference>
<accession>A0AAE3XEY2</accession>
<evidence type="ECO:0000313" key="2">
    <source>
        <dbReference type="EMBL" id="MDR6218875.1"/>
    </source>
</evidence>